<evidence type="ECO:0000259" key="4">
    <source>
        <dbReference type="Pfam" id="PF22754"/>
    </source>
</evidence>
<keyword evidence="3" id="KW-0539">Nucleus</keyword>
<dbReference type="Proteomes" id="UP000436088">
    <property type="component" value="Unassembled WGS sequence"/>
</dbReference>
<gene>
    <name evidence="5" type="ORF">F3Y22_tig00013285pilonHSYRG00164</name>
</gene>
<sequence>MAANKLQRRTSKLHLLQTPANPKSAKRGSIFKNILRFYKLKLKLEQLQRECQILRVIRNEYITLLNHIQIPKEVKVEKIGEQFVVKVSCCNREGDKLVSILEAFDELGLDVVRASVSCGHLFSMEVIAVARGQQTTGIRDIKHAVVKAIDEKQGWEAGDACNRGVN</sequence>
<dbReference type="Pfam" id="PF22754">
    <property type="entry name" value="bHLH-TF_ACT-like_plant"/>
    <property type="match status" value="1"/>
</dbReference>
<accession>A0A6A3C4S0</accession>
<dbReference type="AlphaFoldDB" id="A0A6A3C4S0"/>
<feature type="domain" description="Plant bHLH transcription factor ACT-like" evidence="4">
    <location>
        <begin position="73"/>
        <end position="149"/>
    </location>
</feature>
<dbReference type="OrthoDB" id="1057417at2759"/>
<evidence type="ECO:0000313" key="6">
    <source>
        <dbReference type="Proteomes" id="UP000436088"/>
    </source>
</evidence>
<dbReference type="GO" id="GO:0005634">
    <property type="term" value="C:nucleus"/>
    <property type="evidence" value="ECO:0007669"/>
    <property type="project" value="UniProtKB-SubCell"/>
</dbReference>
<dbReference type="GO" id="GO:0003700">
    <property type="term" value="F:DNA-binding transcription factor activity"/>
    <property type="evidence" value="ECO:0007669"/>
    <property type="project" value="TreeGrafter"/>
</dbReference>
<evidence type="ECO:0000256" key="3">
    <source>
        <dbReference type="ARBA" id="ARBA00023242"/>
    </source>
</evidence>
<evidence type="ECO:0000313" key="5">
    <source>
        <dbReference type="EMBL" id="KAE8722991.1"/>
    </source>
</evidence>
<dbReference type="EMBL" id="VEPZ02000548">
    <property type="protein sequence ID" value="KAE8722991.1"/>
    <property type="molecule type" value="Genomic_DNA"/>
</dbReference>
<evidence type="ECO:0000256" key="2">
    <source>
        <dbReference type="ARBA" id="ARBA00023125"/>
    </source>
</evidence>
<dbReference type="PANTHER" id="PTHR31945:SF27">
    <property type="entry name" value="TRANSCRIPTION FACTOR BHLH35-LIKE PROTEIN"/>
    <property type="match status" value="1"/>
</dbReference>
<keyword evidence="6" id="KW-1185">Reference proteome</keyword>
<dbReference type="GO" id="GO:0043565">
    <property type="term" value="F:sequence-specific DNA binding"/>
    <property type="evidence" value="ECO:0007669"/>
    <property type="project" value="TreeGrafter"/>
</dbReference>
<dbReference type="PANTHER" id="PTHR31945">
    <property type="entry name" value="TRANSCRIPTION FACTOR SCREAM2-RELATED"/>
    <property type="match status" value="1"/>
</dbReference>
<dbReference type="InterPro" id="IPR051358">
    <property type="entry name" value="TF_AMS/ICE1/BHLH6-like"/>
</dbReference>
<protein>
    <recommendedName>
        <fullName evidence="4">Plant bHLH transcription factor ACT-like domain-containing protein</fullName>
    </recommendedName>
</protein>
<name>A0A6A3C4S0_HIBSY</name>
<comment type="subcellular location">
    <subcellularLocation>
        <location evidence="1">Nucleus</location>
    </subcellularLocation>
</comment>
<keyword evidence="2" id="KW-0238">DNA-binding</keyword>
<proteinExistence type="predicted"/>
<organism evidence="5 6">
    <name type="scientific">Hibiscus syriacus</name>
    <name type="common">Rose of Sharon</name>
    <dbReference type="NCBI Taxonomy" id="106335"/>
    <lineage>
        <taxon>Eukaryota</taxon>
        <taxon>Viridiplantae</taxon>
        <taxon>Streptophyta</taxon>
        <taxon>Embryophyta</taxon>
        <taxon>Tracheophyta</taxon>
        <taxon>Spermatophyta</taxon>
        <taxon>Magnoliopsida</taxon>
        <taxon>eudicotyledons</taxon>
        <taxon>Gunneridae</taxon>
        <taxon>Pentapetalae</taxon>
        <taxon>rosids</taxon>
        <taxon>malvids</taxon>
        <taxon>Malvales</taxon>
        <taxon>Malvaceae</taxon>
        <taxon>Malvoideae</taxon>
        <taxon>Hibiscus</taxon>
    </lineage>
</organism>
<comment type="caution">
    <text evidence="5">The sequence shown here is derived from an EMBL/GenBank/DDBJ whole genome shotgun (WGS) entry which is preliminary data.</text>
</comment>
<dbReference type="InterPro" id="IPR054502">
    <property type="entry name" value="bHLH-TF_ACT-like_plant"/>
</dbReference>
<evidence type="ECO:0000256" key="1">
    <source>
        <dbReference type="ARBA" id="ARBA00004123"/>
    </source>
</evidence>
<reference evidence="5" key="1">
    <citation type="submission" date="2019-09" db="EMBL/GenBank/DDBJ databases">
        <title>Draft genome information of white flower Hibiscus syriacus.</title>
        <authorList>
            <person name="Kim Y.-M."/>
        </authorList>
    </citation>
    <scope>NUCLEOTIDE SEQUENCE [LARGE SCALE GENOMIC DNA]</scope>
    <source>
        <strain evidence="5">YM2019G1</strain>
    </source>
</reference>